<dbReference type="InterPro" id="IPR043502">
    <property type="entry name" value="DNA/RNA_pol_sf"/>
</dbReference>
<proteinExistence type="predicted"/>
<sequence length="75" mass="8657">MRNGLDLSPATEWAMNITLRPVFGKNTFIYLEDLIIARGTIDEHIKDLREVFSLLNEAGLKINAFKYKFLATELR</sequence>
<gene>
    <name evidence="2" type="ORF">X975_19207</name>
</gene>
<evidence type="ECO:0000259" key="1">
    <source>
        <dbReference type="Pfam" id="PF00078"/>
    </source>
</evidence>
<dbReference type="Proteomes" id="UP000054359">
    <property type="component" value="Unassembled WGS sequence"/>
</dbReference>
<evidence type="ECO:0000313" key="2">
    <source>
        <dbReference type="EMBL" id="KFM58048.1"/>
    </source>
</evidence>
<feature type="non-terminal residue" evidence="2">
    <location>
        <position position="75"/>
    </location>
</feature>
<dbReference type="EMBL" id="KK112598">
    <property type="protein sequence ID" value="KFM58048.1"/>
    <property type="molecule type" value="Genomic_DNA"/>
</dbReference>
<name>A0A087SYV9_STEMI</name>
<dbReference type="OrthoDB" id="420169at2759"/>
<accession>A0A087SYV9</accession>
<feature type="domain" description="Reverse transcriptase" evidence="1">
    <location>
        <begin position="1"/>
        <end position="72"/>
    </location>
</feature>
<dbReference type="Pfam" id="PF00078">
    <property type="entry name" value="RVT_1"/>
    <property type="match status" value="1"/>
</dbReference>
<dbReference type="InterPro" id="IPR043128">
    <property type="entry name" value="Rev_trsase/Diguanyl_cyclase"/>
</dbReference>
<dbReference type="GO" id="GO:0071897">
    <property type="term" value="P:DNA biosynthetic process"/>
    <property type="evidence" value="ECO:0007669"/>
    <property type="project" value="UniProtKB-ARBA"/>
</dbReference>
<dbReference type="SUPFAM" id="SSF56672">
    <property type="entry name" value="DNA/RNA polymerases"/>
    <property type="match status" value="1"/>
</dbReference>
<evidence type="ECO:0000313" key="3">
    <source>
        <dbReference type="Proteomes" id="UP000054359"/>
    </source>
</evidence>
<dbReference type="AlphaFoldDB" id="A0A087SYV9"/>
<reference evidence="2 3" key="1">
    <citation type="submission" date="2013-11" db="EMBL/GenBank/DDBJ databases">
        <title>Genome sequencing of Stegodyphus mimosarum.</title>
        <authorList>
            <person name="Bechsgaard J."/>
        </authorList>
    </citation>
    <scope>NUCLEOTIDE SEQUENCE [LARGE SCALE GENOMIC DNA]</scope>
</reference>
<organism evidence="2 3">
    <name type="scientific">Stegodyphus mimosarum</name>
    <name type="common">African social velvet spider</name>
    <dbReference type="NCBI Taxonomy" id="407821"/>
    <lineage>
        <taxon>Eukaryota</taxon>
        <taxon>Metazoa</taxon>
        <taxon>Ecdysozoa</taxon>
        <taxon>Arthropoda</taxon>
        <taxon>Chelicerata</taxon>
        <taxon>Arachnida</taxon>
        <taxon>Araneae</taxon>
        <taxon>Araneomorphae</taxon>
        <taxon>Entelegynae</taxon>
        <taxon>Eresoidea</taxon>
        <taxon>Eresidae</taxon>
        <taxon>Stegodyphus</taxon>
    </lineage>
</organism>
<dbReference type="Gene3D" id="3.30.70.270">
    <property type="match status" value="1"/>
</dbReference>
<dbReference type="InterPro" id="IPR000477">
    <property type="entry name" value="RT_dom"/>
</dbReference>
<protein>
    <submittedName>
        <fullName evidence="2">Retrovirus-related Pol polyprotein from transposon 17.6</fullName>
    </submittedName>
</protein>
<keyword evidence="3" id="KW-1185">Reference proteome</keyword>